<feature type="domain" description="ABC transmembrane type-1" evidence="12">
    <location>
        <begin position="116"/>
        <end position="397"/>
    </location>
</feature>
<dbReference type="GO" id="GO:0140359">
    <property type="term" value="F:ABC-type transporter activity"/>
    <property type="evidence" value="ECO:0007669"/>
    <property type="project" value="InterPro"/>
</dbReference>
<feature type="transmembrane region" description="Helical" evidence="10">
    <location>
        <begin position="153"/>
        <end position="170"/>
    </location>
</feature>
<organism evidence="13 14">
    <name type="scientific">Phytophthora citrophthora</name>
    <dbReference type="NCBI Taxonomy" id="4793"/>
    <lineage>
        <taxon>Eukaryota</taxon>
        <taxon>Sar</taxon>
        <taxon>Stramenopiles</taxon>
        <taxon>Oomycota</taxon>
        <taxon>Peronosporomycetes</taxon>
        <taxon>Peronosporales</taxon>
        <taxon>Peronosporaceae</taxon>
        <taxon>Phytophthora</taxon>
    </lineage>
</organism>
<evidence type="ECO:0000256" key="10">
    <source>
        <dbReference type="SAM" id="Phobius"/>
    </source>
</evidence>
<sequence length="1268" mass="140626">MTALQQSVVSAVVGAKKRQYDTFPNASDEVDETKQRLHDSKTATPGTASFWSRLFFSYANPMMDTGNLRQLNFDDLWELEGKNRSAAALDEFVVHYERHGKSIVKAMATAYGGEFLLWGLAMLFSTACGLFAPVVLNHVIAALSVVEIDMNDLSLWLGVFFISRFVNAILSVQMNYALELIALRLTVTLKTLLFQKAMRRGLRTKNDTGAVDISNLLTSDVNNVLWAAFQVNKLWIIPIQIVVAVWMLYVVIGLAAFAGLAVIALSMLASYFLAKFSGAAFVELMQHKDDRLSVIKEVFNAIQIVKLNAWEDKFTEKIRKFRSIELSAVRRFLYLGAVNITILWSSPLAVSAVSFAVYAIVLGNELTAAKVFTAIALFNALRDPLRDLPTVIQMFIQAKISIDRFSDYLALDEFTPTNVIREDPVQPDDVVMAIKNGSFGWTKDTPLLSNVNLTVKKGDLVIVHGSVGSGKSSLCSALLGEMDKLAGSVFVRGRVAYYSQQTWIQNMTIRDNILFGLPYDKEKYSKVIAACGLLPDLKQFPGGDATEIGQKGVNLSGGQKARVCLARACYSDADTLLLDSPLAAVDAIVQSQIFGECICNLLAEKTVILVTHSADIIASEAANLKVLVEDGKLEAVRHDVALPRFSYTLPIVPHSAADDEVHHEIEAKSAGRFIDDEEREEGRVSKDVFLKYFASLGGMKVCVFLFVVQTLWQVFQISSDLWLSHWTEEKKNLDDQDATAYNVTVYAWLGAGTAVMVLVRSATVAIIGLRASRHLFDNMTVALLKAPLRFFDVNPIGRILNRYGDDMSAIDFMISFAFQEFIGLLFFTACQLATAVYMINFLGALIIPLVWIYVRIGNHYLAPSRELARLWKISASPILSFVSQSEEGVAVIRAFGLETVDRMVIENFQRNDVNSKAWFAQMVLKYWFQLRMQLVGFGVVTLVVSSLVYLHGFLTPGLIGLAFTYALSVDGSLASLVMSWSWLEIQMVSPERILEYGSIPAEGSQRPLVIEPDASWPRSSTVQFQDVVFSYKQGGVPVLKGLSFNIHNNEKIGIVGRTGAGKSSLTMALFRINELVSGRILIDGIDIATMPLRTLRSNLSIIPQSPVLFKGSLRGYMDPFDEFSDAEIWSALEKVDMKTQVGALEGQLMYELSENGENFSVGERQMLCMGRALLTRSRIVVMDEATASIDHATEKKLQRMINEDFEDATVLTIAHRLGTVLDSDRIMVLSDGRVVEFDSPRELVKNPNGVFYEVAKEGGCLGYYNDVK</sequence>
<dbReference type="InterPro" id="IPR003593">
    <property type="entry name" value="AAA+_ATPase"/>
</dbReference>
<dbReference type="AlphaFoldDB" id="A0AAD9LTH6"/>
<name>A0AAD9LTH6_9STRA</name>
<dbReference type="EMBL" id="JASMQC010000003">
    <property type="protein sequence ID" value="KAK1946179.1"/>
    <property type="molecule type" value="Genomic_DNA"/>
</dbReference>
<keyword evidence="3" id="KW-0813">Transport</keyword>
<dbReference type="Gene3D" id="1.20.1560.10">
    <property type="entry name" value="ABC transporter type 1, transmembrane domain"/>
    <property type="match status" value="2"/>
</dbReference>
<dbReference type="SUPFAM" id="SSF52540">
    <property type="entry name" value="P-loop containing nucleoside triphosphate hydrolases"/>
    <property type="match status" value="2"/>
</dbReference>
<feature type="transmembrane region" description="Helical" evidence="10">
    <location>
        <begin position="745"/>
        <end position="769"/>
    </location>
</feature>
<evidence type="ECO:0000313" key="14">
    <source>
        <dbReference type="Proteomes" id="UP001259832"/>
    </source>
</evidence>
<dbReference type="FunFam" id="1.20.1560.10:FF:000362">
    <property type="entry name" value="Uncharacterized protein"/>
    <property type="match status" value="1"/>
</dbReference>
<dbReference type="InterPro" id="IPR027417">
    <property type="entry name" value="P-loop_NTPase"/>
</dbReference>
<evidence type="ECO:0000256" key="2">
    <source>
        <dbReference type="ARBA" id="ARBA00009726"/>
    </source>
</evidence>
<evidence type="ECO:0000256" key="1">
    <source>
        <dbReference type="ARBA" id="ARBA00004128"/>
    </source>
</evidence>
<gene>
    <name evidence="13" type="ORF">P3T76_001732</name>
</gene>
<evidence type="ECO:0000259" key="12">
    <source>
        <dbReference type="PROSITE" id="PS50929"/>
    </source>
</evidence>
<keyword evidence="7" id="KW-0067">ATP-binding</keyword>
<dbReference type="InterPro" id="IPR044726">
    <property type="entry name" value="ABCC_6TM_D2"/>
</dbReference>
<feature type="transmembrane region" description="Helical" evidence="10">
    <location>
        <begin position="835"/>
        <end position="854"/>
    </location>
</feature>
<evidence type="ECO:0000256" key="9">
    <source>
        <dbReference type="ARBA" id="ARBA00023136"/>
    </source>
</evidence>
<keyword evidence="6" id="KW-0547">Nucleotide-binding</keyword>
<comment type="subcellular location">
    <subcellularLocation>
        <location evidence="1">Vacuole membrane</location>
        <topology evidence="1">Multi-pass membrane protein</topology>
    </subcellularLocation>
</comment>
<keyword evidence="4 10" id="KW-0812">Transmembrane</keyword>
<evidence type="ECO:0000256" key="7">
    <source>
        <dbReference type="ARBA" id="ARBA00022840"/>
    </source>
</evidence>
<feature type="transmembrane region" description="Helical" evidence="10">
    <location>
        <begin position="934"/>
        <end position="952"/>
    </location>
</feature>
<dbReference type="FunFam" id="3.40.50.300:FF:003776">
    <property type="entry name" value="Uncharacterized protein"/>
    <property type="match status" value="1"/>
</dbReference>
<feature type="domain" description="ABC transporter" evidence="11">
    <location>
        <begin position="425"/>
        <end position="655"/>
    </location>
</feature>
<dbReference type="InterPro" id="IPR044746">
    <property type="entry name" value="ABCC_6TM_D1"/>
</dbReference>
<accession>A0AAD9LTH6</accession>
<evidence type="ECO:0000256" key="6">
    <source>
        <dbReference type="ARBA" id="ARBA00022741"/>
    </source>
</evidence>
<dbReference type="CDD" id="cd18579">
    <property type="entry name" value="ABC_6TM_ABCC_D1"/>
    <property type="match status" value="1"/>
</dbReference>
<dbReference type="SUPFAM" id="SSF90123">
    <property type="entry name" value="ABC transporter transmembrane region"/>
    <property type="match status" value="2"/>
</dbReference>
<feature type="transmembrane region" description="Helical" evidence="10">
    <location>
        <begin position="689"/>
        <end position="712"/>
    </location>
</feature>
<evidence type="ECO:0000313" key="13">
    <source>
        <dbReference type="EMBL" id="KAK1946179.1"/>
    </source>
</evidence>
<feature type="transmembrane region" description="Helical" evidence="10">
    <location>
        <begin position="808"/>
        <end position="829"/>
    </location>
</feature>
<dbReference type="SMART" id="SM00382">
    <property type="entry name" value="AAA"/>
    <property type="match status" value="2"/>
</dbReference>
<dbReference type="FunFam" id="3.40.50.300:FF:000610">
    <property type="entry name" value="Multidrug resistance-associated ABC transporter"/>
    <property type="match status" value="1"/>
</dbReference>
<dbReference type="InterPro" id="IPR036640">
    <property type="entry name" value="ABC1_TM_sf"/>
</dbReference>
<dbReference type="PROSITE" id="PS50929">
    <property type="entry name" value="ABC_TM1F"/>
    <property type="match status" value="2"/>
</dbReference>
<dbReference type="InterPro" id="IPR003439">
    <property type="entry name" value="ABC_transporter-like_ATP-bd"/>
</dbReference>
<dbReference type="FunFam" id="1.20.1560.10:FF:000063">
    <property type="entry name" value="Multidrug resistance protein ABC transporter"/>
    <property type="match status" value="1"/>
</dbReference>
<keyword evidence="8 10" id="KW-1133">Transmembrane helix</keyword>
<comment type="caution">
    <text evidence="13">The sequence shown here is derived from an EMBL/GenBank/DDBJ whole genome shotgun (WGS) entry which is preliminary data.</text>
</comment>
<dbReference type="Pfam" id="PF00005">
    <property type="entry name" value="ABC_tran"/>
    <property type="match status" value="2"/>
</dbReference>
<dbReference type="CDD" id="cd18580">
    <property type="entry name" value="ABC_6TM_ABCC_D2"/>
    <property type="match status" value="1"/>
</dbReference>
<keyword evidence="9 10" id="KW-0472">Membrane</keyword>
<dbReference type="InterPro" id="IPR011527">
    <property type="entry name" value="ABC1_TM_dom"/>
</dbReference>
<dbReference type="CDD" id="cd03250">
    <property type="entry name" value="ABCC_MRP_domain1"/>
    <property type="match status" value="1"/>
</dbReference>
<dbReference type="GO" id="GO:0016887">
    <property type="term" value="F:ATP hydrolysis activity"/>
    <property type="evidence" value="ECO:0007669"/>
    <property type="project" value="InterPro"/>
</dbReference>
<dbReference type="GO" id="GO:0005524">
    <property type="term" value="F:ATP binding"/>
    <property type="evidence" value="ECO:0007669"/>
    <property type="project" value="UniProtKB-KW"/>
</dbReference>
<dbReference type="Pfam" id="PF00664">
    <property type="entry name" value="ABC_membrane"/>
    <property type="match status" value="2"/>
</dbReference>
<reference evidence="13" key="1">
    <citation type="submission" date="2023-08" db="EMBL/GenBank/DDBJ databases">
        <title>Reference Genome Resource for the Citrus Pathogen Phytophthora citrophthora.</title>
        <authorList>
            <person name="Moller H."/>
            <person name="Coetzee B."/>
            <person name="Rose L.J."/>
            <person name="Van Niekerk J.M."/>
        </authorList>
    </citation>
    <scope>NUCLEOTIDE SEQUENCE</scope>
    <source>
        <strain evidence="13">STE-U-9442</strain>
    </source>
</reference>
<dbReference type="InterPro" id="IPR017871">
    <property type="entry name" value="ABC_transporter-like_CS"/>
</dbReference>
<evidence type="ECO:0000256" key="4">
    <source>
        <dbReference type="ARBA" id="ARBA00022692"/>
    </source>
</evidence>
<feature type="domain" description="ABC transmembrane type-1" evidence="12">
    <location>
        <begin position="703"/>
        <end position="981"/>
    </location>
</feature>
<feature type="domain" description="ABC transporter" evidence="11">
    <location>
        <begin position="1022"/>
        <end position="1256"/>
    </location>
</feature>
<evidence type="ECO:0000256" key="3">
    <source>
        <dbReference type="ARBA" id="ARBA00022448"/>
    </source>
</evidence>
<evidence type="ECO:0000259" key="11">
    <source>
        <dbReference type="PROSITE" id="PS50893"/>
    </source>
</evidence>
<dbReference type="GO" id="GO:0005774">
    <property type="term" value="C:vacuolar membrane"/>
    <property type="evidence" value="ECO:0007669"/>
    <property type="project" value="UniProtKB-SubCell"/>
</dbReference>
<proteinExistence type="inferred from homology"/>
<evidence type="ECO:0000256" key="8">
    <source>
        <dbReference type="ARBA" id="ARBA00022989"/>
    </source>
</evidence>
<protein>
    <submittedName>
        <fullName evidence="13">ABC transporter C family member 5</fullName>
    </submittedName>
</protein>
<keyword evidence="14" id="KW-1185">Reference proteome</keyword>
<dbReference type="Gene3D" id="3.40.50.300">
    <property type="entry name" value="P-loop containing nucleotide triphosphate hydrolases"/>
    <property type="match status" value="2"/>
</dbReference>
<feature type="transmembrane region" description="Helical" evidence="10">
    <location>
        <begin position="115"/>
        <end position="141"/>
    </location>
</feature>
<evidence type="ECO:0000256" key="5">
    <source>
        <dbReference type="ARBA" id="ARBA00022737"/>
    </source>
</evidence>
<dbReference type="PROSITE" id="PS50893">
    <property type="entry name" value="ABC_TRANSPORTER_2"/>
    <property type="match status" value="2"/>
</dbReference>
<comment type="similarity">
    <text evidence="2">Belongs to the ABC transporter superfamily. ABCC family. Conjugate transporter (TC 3.A.1.208) subfamily.</text>
</comment>
<keyword evidence="5" id="KW-0677">Repeat</keyword>
<dbReference type="Proteomes" id="UP001259832">
    <property type="component" value="Unassembled WGS sequence"/>
</dbReference>
<dbReference type="PROSITE" id="PS00211">
    <property type="entry name" value="ABC_TRANSPORTER_1"/>
    <property type="match status" value="1"/>
</dbReference>
<dbReference type="PANTHER" id="PTHR24223">
    <property type="entry name" value="ATP-BINDING CASSETTE SUB-FAMILY C"/>
    <property type="match status" value="1"/>
</dbReference>
<dbReference type="PANTHER" id="PTHR24223:SF443">
    <property type="entry name" value="MULTIDRUG-RESISTANCE LIKE PROTEIN 1, ISOFORM I"/>
    <property type="match status" value="1"/>
</dbReference>
<dbReference type="InterPro" id="IPR050173">
    <property type="entry name" value="ABC_transporter_C-like"/>
</dbReference>
<dbReference type="CDD" id="cd03244">
    <property type="entry name" value="ABCC_MRP_domain2"/>
    <property type="match status" value="1"/>
</dbReference>